<proteinExistence type="predicted"/>
<name>A0A176WFM2_MARPO</name>
<protein>
    <submittedName>
        <fullName evidence="1">Uncharacterized protein</fullName>
    </submittedName>
</protein>
<gene>
    <name evidence="1" type="ORF">AXG93_725s1220</name>
</gene>
<evidence type="ECO:0000313" key="1">
    <source>
        <dbReference type="EMBL" id="OAE31433.1"/>
    </source>
</evidence>
<dbReference type="Proteomes" id="UP000077202">
    <property type="component" value="Unassembled WGS sequence"/>
</dbReference>
<reference evidence="1" key="1">
    <citation type="submission" date="2016-03" db="EMBL/GenBank/DDBJ databases">
        <title>Mechanisms controlling the formation of the plant cell surface in tip-growing cells are functionally conserved among land plants.</title>
        <authorList>
            <person name="Honkanen S."/>
            <person name="Jones V.A."/>
            <person name="Morieri G."/>
            <person name="Champion C."/>
            <person name="Hetherington A.J."/>
            <person name="Kelly S."/>
            <person name="Saint-Marcoux D."/>
            <person name="Proust H."/>
            <person name="Prescott H."/>
            <person name="Dolan L."/>
        </authorList>
    </citation>
    <scope>NUCLEOTIDE SEQUENCE [LARGE SCALE GENOMIC DNA]</scope>
    <source>
        <tissue evidence="1">Whole gametophyte</tissue>
    </source>
</reference>
<dbReference type="EMBL" id="LVLJ01001095">
    <property type="protein sequence ID" value="OAE31433.1"/>
    <property type="molecule type" value="Genomic_DNA"/>
</dbReference>
<keyword evidence="2" id="KW-1185">Reference proteome</keyword>
<comment type="caution">
    <text evidence="1">The sequence shown here is derived from an EMBL/GenBank/DDBJ whole genome shotgun (WGS) entry which is preliminary data.</text>
</comment>
<accession>A0A176WFM2</accession>
<sequence>MWATKLFRTHCSWPQEWRSRRLGLLASQPASSRASDHQPDRALEPNSCAREIEHLPLESFVGLKRTDQNLQMLQQVLLQMHSPELGSAILPTFESLSPEALVVPGLHLQLQADNANLQFPLLIDPTVVRTKMKLLLSSSILGPRIVAPGLVAEVGRVEIFLRKSPWDSSGGYKKRAKNGAGCETCKQLATDLLASLEMARAFGFGARPNDCLSDEDGGRLTPINITFV</sequence>
<evidence type="ECO:0000313" key="2">
    <source>
        <dbReference type="Proteomes" id="UP000077202"/>
    </source>
</evidence>
<organism evidence="1 2">
    <name type="scientific">Marchantia polymorpha subsp. ruderalis</name>
    <dbReference type="NCBI Taxonomy" id="1480154"/>
    <lineage>
        <taxon>Eukaryota</taxon>
        <taxon>Viridiplantae</taxon>
        <taxon>Streptophyta</taxon>
        <taxon>Embryophyta</taxon>
        <taxon>Marchantiophyta</taxon>
        <taxon>Marchantiopsida</taxon>
        <taxon>Marchantiidae</taxon>
        <taxon>Marchantiales</taxon>
        <taxon>Marchantiaceae</taxon>
        <taxon>Marchantia</taxon>
    </lineage>
</organism>
<dbReference type="AlphaFoldDB" id="A0A176WFM2"/>